<name>S8C748_DACHA</name>
<dbReference type="OrthoDB" id="3562088at2759"/>
<comment type="caution">
    <text evidence="2">The sequence shown here is derived from an EMBL/GenBank/DDBJ whole genome shotgun (WGS) entry which is preliminary data.</text>
</comment>
<gene>
    <name evidence="2" type="ORF">H072_2431</name>
</gene>
<evidence type="ECO:0000313" key="3">
    <source>
        <dbReference type="Proteomes" id="UP000015100"/>
    </source>
</evidence>
<dbReference type="Proteomes" id="UP000015100">
    <property type="component" value="Unassembled WGS sequence"/>
</dbReference>
<dbReference type="STRING" id="1284197.S8C748"/>
<protein>
    <submittedName>
        <fullName evidence="2">Uncharacterized protein</fullName>
    </submittedName>
</protein>
<feature type="signal peptide" evidence="1">
    <location>
        <begin position="1"/>
        <end position="18"/>
    </location>
</feature>
<dbReference type="AlphaFoldDB" id="S8C748"/>
<accession>S8C748</accession>
<dbReference type="EMBL" id="AQGS01000071">
    <property type="protein sequence ID" value="EPS43552.1"/>
    <property type="molecule type" value="Genomic_DNA"/>
</dbReference>
<keyword evidence="3" id="KW-1185">Reference proteome</keyword>
<sequence length="286" mass="29833">MQILVGTLFLSLATRALAAAVLEERAQCNADNCLRNLKDQRYSSSASVFCSEWLRSTLTNTISVLSTVSVTATITPPHATLTSISSSIQTITATITQTTTITAPNGGGGMTLVKREIIGYPAWLSATYPATRVSSACSCFISDANPPFPATTTVTATNTLRVTITLPTVTDTILSVVPTQSTSTATSIVTATVCETPRILASGLCYDLRSDENNCGAVGAPAVQHARTESVQRVRVQQTPAPLDATPPVPMMAVSVGSAPMEMDSAEAALALVACNVLVDHLLSAL</sequence>
<proteinExistence type="predicted"/>
<reference evidence="3" key="2">
    <citation type="submission" date="2013-04" db="EMBL/GenBank/DDBJ databases">
        <title>Genomic mechanisms accounting for the adaptation to parasitism in nematode-trapping fungi.</title>
        <authorList>
            <person name="Ahren D.G."/>
        </authorList>
    </citation>
    <scope>NUCLEOTIDE SEQUENCE [LARGE SCALE GENOMIC DNA]</scope>
    <source>
        <strain evidence="3">CBS 200.50</strain>
    </source>
</reference>
<feature type="chain" id="PRO_5004561944" evidence="1">
    <location>
        <begin position="19"/>
        <end position="286"/>
    </location>
</feature>
<evidence type="ECO:0000313" key="2">
    <source>
        <dbReference type="EMBL" id="EPS43552.1"/>
    </source>
</evidence>
<evidence type="ECO:0000256" key="1">
    <source>
        <dbReference type="SAM" id="SignalP"/>
    </source>
</evidence>
<organism evidence="2 3">
    <name type="scientific">Dactylellina haptotyla (strain CBS 200.50)</name>
    <name type="common">Nematode-trapping fungus</name>
    <name type="synonym">Monacrosporium haptotylum</name>
    <dbReference type="NCBI Taxonomy" id="1284197"/>
    <lineage>
        <taxon>Eukaryota</taxon>
        <taxon>Fungi</taxon>
        <taxon>Dikarya</taxon>
        <taxon>Ascomycota</taxon>
        <taxon>Pezizomycotina</taxon>
        <taxon>Orbiliomycetes</taxon>
        <taxon>Orbiliales</taxon>
        <taxon>Orbiliaceae</taxon>
        <taxon>Dactylellina</taxon>
    </lineage>
</organism>
<keyword evidence="1" id="KW-0732">Signal</keyword>
<dbReference type="HOGENOM" id="CLU_973241_0_0_1"/>
<reference evidence="2 3" key="1">
    <citation type="journal article" date="2013" name="PLoS Genet.">
        <title>Genomic mechanisms accounting for the adaptation to parasitism in nematode-trapping fungi.</title>
        <authorList>
            <person name="Meerupati T."/>
            <person name="Andersson K.M."/>
            <person name="Friman E."/>
            <person name="Kumar D."/>
            <person name="Tunlid A."/>
            <person name="Ahren D."/>
        </authorList>
    </citation>
    <scope>NUCLEOTIDE SEQUENCE [LARGE SCALE GENOMIC DNA]</scope>
    <source>
        <strain evidence="2 3">CBS 200.50</strain>
    </source>
</reference>